<keyword evidence="3" id="KW-0677">Repeat</keyword>
<dbReference type="FunFam" id="3.30.160.60:FF:000213">
    <property type="entry name" value="Zinc finger protein 624"/>
    <property type="match status" value="1"/>
</dbReference>
<keyword evidence="14" id="KW-1185">Reference proteome</keyword>
<dbReference type="OrthoDB" id="40579at2759"/>
<evidence type="ECO:0000256" key="3">
    <source>
        <dbReference type="ARBA" id="ARBA00022737"/>
    </source>
</evidence>
<evidence type="ECO:0000256" key="10">
    <source>
        <dbReference type="PROSITE-ProRule" id="PRU00042"/>
    </source>
</evidence>
<gene>
    <name evidence="13" type="primary">ZNF263_1</name>
    <name evidence="12" type="synonym">ZNF263_2</name>
    <name evidence="13" type="ORF">Bhyg_17657</name>
    <name evidence="12" type="ORF">Bhyg_17658</name>
</gene>
<keyword evidence="2" id="KW-0479">Metal-binding</keyword>
<dbReference type="GO" id="GO:0008270">
    <property type="term" value="F:zinc ion binding"/>
    <property type="evidence" value="ECO:0007669"/>
    <property type="project" value="UniProtKB-KW"/>
</dbReference>
<sequence length="143" mass="16334">MLIHVNDASMQGLTFNSIDEMTKDGEDCKQWLSSSGNKLDSVLDFVEKVFQCEVCNKKFSCNSHLQIHQRSHTGEKPFQCDKCESRFATKRSLIRHELRHKGEVPERPFSCPECGKNFTAKSVLKTHMLIHDNDPTTSTFDSP</sequence>
<dbReference type="PROSITE" id="PS00028">
    <property type="entry name" value="ZINC_FINGER_C2H2_1"/>
    <property type="match status" value="3"/>
</dbReference>
<name>A0A9Q0RW26_9DIPT</name>
<dbReference type="EMBL" id="WJQU01001043">
    <property type="protein sequence ID" value="KAJ6634092.1"/>
    <property type="molecule type" value="Genomic_DNA"/>
</dbReference>
<evidence type="ECO:0000313" key="13">
    <source>
        <dbReference type="EMBL" id="KAJ6634411.1"/>
    </source>
</evidence>
<keyword evidence="4 10" id="KW-0863">Zinc-finger</keyword>
<feature type="domain" description="C2H2-type" evidence="11">
    <location>
        <begin position="109"/>
        <end position="136"/>
    </location>
</feature>
<dbReference type="FunFam" id="3.30.160.60:FF:000882">
    <property type="entry name" value="Predicted gene, 21060"/>
    <property type="match status" value="1"/>
</dbReference>
<dbReference type="GO" id="GO:0000978">
    <property type="term" value="F:RNA polymerase II cis-regulatory region sequence-specific DNA binding"/>
    <property type="evidence" value="ECO:0007669"/>
    <property type="project" value="TreeGrafter"/>
</dbReference>
<evidence type="ECO:0000256" key="5">
    <source>
        <dbReference type="ARBA" id="ARBA00022833"/>
    </source>
</evidence>
<dbReference type="Pfam" id="PF13894">
    <property type="entry name" value="zf-C2H2_4"/>
    <property type="match status" value="1"/>
</dbReference>
<dbReference type="SUPFAM" id="SSF57667">
    <property type="entry name" value="beta-beta-alpha zinc fingers"/>
    <property type="match status" value="2"/>
</dbReference>
<dbReference type="GO" id="GO:0005634">
    <property type="term" value="C:nucleus"/>
    <property type="evidence" value="ECO:0007669"/>
    <property type="project" value="UniProtKB-SubCell"/>
</dbReference>
<dbReference type="AlphaFoldDB" id="A0A9Q0RW26"/>
<comment type="caution">
    <text evidence="13">The sequence shown here is derived from an EMBL/GenBank/DDBJ whole genome shotgun (WGS) entry which is preliminary data.</text>
</comment>
<dbReference type="PROSITE" id="PS50157">
    <property type="entry name" value="ZINC_FINGER_C2H2_2"/>
    <property type="match status" value="3"/>
</dbReference>
<accession>A0A9Q0RW26</accession>
<dbReference type="Pfam" id="PF00096">
    <property type="entry name" value="zf-C2H2"/>
    <property type="match status" value="1"/>
</dbReference>
<evidence type="ECO:0000256" key="6">
    <source>
        <dbReference type="ARBA" id="ARBA00023015"/>
    </source>
</evidence>
<feature type="domain" description="C2H2-type" evidence="11">
    <location>
        <begin position="78"/>
        <end position="105"/>
    </location>
</feature>
<dbReference type="FunFam" id="3.30.160.60:FF:000534">
    <property type="entry name" value="zinc finger protein 674"/>
    <property type="match status" value="1"/>
</dbReference>
<dbReference type="EMBL" id="WJQU01000320">
    <property type="protein sequence ID" value="KAJ6634411.1"/>
    <property type="molecule type" value="Genomic_DNA"/>
</dbReference>
<keyword evidence="9" id="KW-0539">Nucleus</keyword>
<keyword evidence="7" id="KW-0238">DNA-binding</keyword>
<keyword evidence="5" id="KW-0862">Zinc</keyword>
<evidence type="ECO:0000256" key="1">
    <source>
        <dbReference type="ARBA" id="ARBA00004123"/>
    </source>
</evidence>
<reference evidence="13" key="1">
    <citation type="submission" date="2022-07" db="EMBL/GenBank/DDBJ databases">
        <authorList>
            <person name="Trinca V."/>
            <person name="Uliana J.V.C."/>
            <person name="Torres T.T."/>
            <person name="Ward R.J."/>
            <person name="Monesi N."/>
        </authorList>
    </citation>
    <scope>NUCLEOTIDE SEQUENCE</scope>
    <source>
        <strain evidence="13">HSMRA1968</strain>
        <tissue evidence="13">Whole embryos</tissue>
    </source>
</reference>
<evidence type="ECO:0000256" key="8">
    <source>
        <dbReference type="ARBA" id="ARBA00023163"/>
    </source>
</evidence>
<evidence type="ECO:0000313" key="12">
    <source>
        <dbReference type="EMBL" id="KAJ6634092.1"/>
    </source>
</evidence>
<evidence type="ECO:0000313" key="14">
    <source>
        <dbReference type="Proteomes" id="UP001151699"/>
    </source>
</evidence>
<evidence type="ECO:0000256" key="4">
    <source>
        <dbReference type="ARBA" id="ARBA00022771"/>
    </source>
</evidence>
<dbReference type="InterPro" id="IPR036236">
    <property type="entry name" value="Znf_C2H2_sf"/>
</dbReference>
<protein>
    <submittedName>
        <fullName evidence="13">Zinc finger protein</fullName>
    </submittedName>
</protein>
<dbReference type="PANTHER" id="PTHR23235:SF142">
    <property type="entry name" value="ZINC FINGER PROTEIN 384"/>
    <property type="match status" value="1"/>
</dbReference>
<dbReference type="SMART" id="SM00355">
    <property type="entry name" value="ZnF_C2H2"/>
    <property type="match status" value="3"/>
</dbReference>
<keyword evidence="8" id="KW-0804">Transcription</keyword>
<dbReference type="Proteomes" id="UP001151699">
    <property type="component" value="Unassembled WGS sequence"/>
</dbReference>
<evidence type="ECO:0000256" key="9">
    <source>
        <dbReference type="ARBA" id="ARBA00023242"/>
    </source>
</evidence>
<feature type="non-terminal residue" evidence="13">
    <location>
        <position position="143"/>
    </location>
</feature>
<dbReference type="Pfam" id="PF12874">
    <property type="entry name" value="zf-met"/>
    <property type="match status" value="1"/>
</dbReference>
<comment type="subcellular location">
    <subcellularLocation>
        <location evidence="1">Nucleus</location>
    </subcellularLocation>
</comment>
<proteinExistence type="predicted"/>
<organism evidence="13 14">
    <name type="scientific">Pseudolycoriella hygida</name>
    <dbReference type="NCBI Taxonomy" id="35572"/>
    <lineage>
        <taxon>Eukaryota</taxon>
        <taxon>Metazoa</taxon>
        <taxon>Ecdysozoa</taxon>
        <taxon>Arthropoda</taxon>
        <taxon>Hexapoda</taxon>
        <taxon>Insecta</taxon>
        <taxon>Pterygota</taxon>
        <taxon>Neoptera</taxon>
        <taxon>Endopterygota</taxon>
        <taxon>Diptera</taxon>
        <taxon>Nematocera</taxon>
        <taxon>Sciaroidea</taxon>
        <taxon>Sciaridae</taxon>
        <taxon>Pseudolycoriella</taxon>
    </lineage>
</organism>
<evidence type="ECO:0000256" key="2">
    <source>
        <dbReference type="ARBA" id="ARBA00022723"/>
    </source>
</evidence>
<dbReference type="InterPro" id="IPR013087">
    <property type="entry name" value="Znf_C2H2_type"/>
</dbReference>
<dbReference type="GO" id="GO:0000981">
    <property type="term" value="F:DNA-binding transcription factor activity, RNA polymerase II-specific"/>
    <property type="evidence" value="ECO:0007669"/>
    <property type="project" value="TreeGrafter"/>
</dbReference>
<keyword evidence="6" id="KW-0805">Transcription regulation</keyword>
<dbReference type="PANTHER" id="PTHR23235">
    <property type="entry name" value="KRUEPPEL-LIKE TRANSCRIPTION FACTOR"/>
    <property type="match status" value="1"/>
</dbReference>
<evidence type="ECO:0000256" key="7">
    <source>
        <dbReference type="ARBA" id="ARBA00023125"/>
    </source>
</evidence>
<dbReference type="Gene3D" id="3.30.160.60">
    <property type="entry name" value="Classic Zinc Finger"/>
    <property type="match status" value="3"/>
</dbReference>
<feature type="domain" description="C2H2-type" evidence="11">
    <location>
        <begin position="50"/>
        <end position="77"/>
    </location>
</feature>
<evidence type="ECO:0000259" key="11">
    <source>
        <dbReference type="PROSITE" id="PS50157"/>
    </source>
</evidence>